<evidence type="ECO:0000313" key="1">
    <source>
        <dbReference type="EMBL" id="RLK54272.1"/>
    </source>
</evidence>
<dbReference type="SUPFAM" id="SSF52141">
    <property type="entry name" value="Uracil-DNA glycosylase-like"/>
    <property type="match status" value="1"/>
</dbReference>
<sequence length="269" mass="29813">MVVIEVCTDEAWSPSVVGVYPFGRPAVRRAPRLPETDRADAFLLGLYPGALRVRWHRPGGGQVAALAVDDEPDTCPTTTDPADRVASWRGSVGWRPDWGTVEVTDPPDAARLVVTEVLDPLGLDHRAVYETHCVPTYFVKSGDRQANAIAEYDRFATAAGLPRSALHRRPDRRELVHRALRHEGHELLRQLKDADAPLVITLGREAADVFAGLAGTDRVPFRLTGSYGTPHHVPLGARELRWIPLIHPATRRGVGWRNTHARWALEHSK</sequence>
<evidence type="ECO:0000313" key="2">
    <source>
        <dbReference type="Proteomes" id="UP000282454"/>
    </source>
</evidence>
<comment type="caution">
    <text evidence="1">The sequence shown here is derived from an EMBL/GenBank/DDBJ whole genome shotgun (WGS) entry which is preliminary data.</text>
</comment>
<keyword evidence="2" id="KW-1185">Reference proteome</keyword>
<evidence type="ECO:0008006" key="3">
    <source>
        <dbReference type="Google" id="ProtNLM"/>
    </source>
</evidence>
<reference evidence="1 2" key="1">
    <citation type="submission" date="2018-10" db="EMBL/GenBank/DDBJ databases">
        <title>Genomic Encyclopedia of Archaeal and Bacterial Type Strains, Phase II (KMG-II): from individual species to whole genera.</title>
        <authorList>
            <person name="Goeker M."/>
        </authorList>
    </citation>
    <scope>NUCLEOTIDE SEQUENCE [LARGE SCALE GENOMIC DNA]</scope>
    <source>
        <strain evidence="1 2">DSM 45657</strain>
    </source>
</reference>
<dbReference type="InterPro" id="IPR036895">
    <property type="entry name" value="Uracil-DNA_glycosylase-like_sf"/>
</dbReference>
<dbReference type="EMBL" id="RCDD01000007">
    <property type="protein sequence ID" value="RLK54272.1"/>
    <property type="molecule type" value="Genomic_DNA"/>
</dbReference>
<dbReference type="Proteomes" id="UP000282454">
    <property type="component" value="Unassembled WGS sequence"/>
</dbReference>
<protein>
    <recommendedName>
        <fullName evidence="3">Uracil DNA glycosylase superfamily protein</fullName>
    </recommendedName>
</protein>
<name>A0A421AWR2_9PSEU</name>
<accession>A0A421AWR2</accession>
<organism evidence="1 2">
    <name type="scientific">Actinokineospora cianjurensis</name>
    <dbReference type="NCBI Taxonomy" id="585224"/>
    <lineage>
        <taxon>Bacteria</taxon>
        <taxon>Bacillati</taxon>
        <taxon>Actinomycetota</taxon>
        <taxon>Actinomycetes</taxon>
        <taxon>Pseudonocardiales</taxon>
        <taxon>Pseudonocardiaceae</taxon>
        <taxon>Actinokineospora</taxon>
    </lineage>
</organism>
<dbReference type="Gene3D" id="3.40.470.10">
    <property type="entry name" value="Uracil-DNA glycosylase-like domain"/>
    <property type="match status" value="1"/>
</dbReference>
<gene>
    <name evidence="1" type="ORF">CLV68_5822</name>
</gene>
<proteinExistence type="predicted"/>
<dbReference type="AlphaFoldDB" id="A0A421AWR2"/>